<dbReference type="InterPro" id="IPR002035">
    <property type="entry name" value="VWF_A"/>
</dbReference>
<dbReference type="Proteomes" id="UP000288859">
    <property type="component" value="Unassembled WGS sequence"/>
</dbReference>
<feature type="domain" description="VWFA" evidence="1">
    <location>
        <begin position="83"/>
        <end position="281"/>
    </location>
</feature>
<proteinExistence type="predicted"/>
<dbReference type="OrthoDB" id="10264538at2759"/>
<dbReference type="SMART" id="SM00327">
    <property type="entry name" value="VWA"/>
    <property type="match status" value="1"/>
</dbReference>
<evidence type="ECO:0000313" key="3">
    <source>
        <dbReference type="Proteomes" id="UP000288859"/>
    </source>
</evidence>
<evidence type="ECO:0000259" key="1">
    <source>
        <dbReference type="PROSITE" id="PS50234"/>
    </source>
</evidence>
<dbReference type="InterPro" id="IPR036465">
    <property type="entry name" value="vWFA_dom_sf"/>
</dbReference>
<dbReference type="SUPFAM" id="SSF53300">
    <property type="entry name" value="vWA-like"/>
    <property type="match status" value="1"/>
</dbReference>
<dbReference type="PROSITE" id="PS50234">
    <property type="entry name" value="VWFA"/>
    <property type="match status" value="1"/>
</dbReference>
<reference evidence="2 3" key="1">
    <citation type="submission" date="2017-03" db="EMBL/GenBank/DDBJ databases">
        <title>Genomes of endolithic fungi from Antarctica.</title>
        <authorList>
            <person name="Coleine C."/>
            <person name="Masonjones S."/>
            <person name="Stajich J.E."/>
        </authorList>
    </citation>
    <scope>NUCLEOTIDE SEQUENCE [LARGE SCALE GENOMIC DNA]</scope>
    <source>
        <strain evidence="2 3">CCFEE 6314</strain>
    </source>
</reference>
<dbReference type="Pfam" id="PF00092">
    <property type="entry name" value="VWA"/>
    <property type="match status" value="1"/>
</dbReference>
<accession>A0A438MTL3</accession>
<dbReference type="PANTHER" id="PTHR10579">
    <property type="entry name" value="CALCIUM-ACTIVATED CHLORIDE CHANNEL REGULATOR"/>
    <property type="match status" value="1"/>
</dbReference>
<evidence type="ECO:0000313" key="2">
    <source>
        <dbReference type="EMBL" id="RVX67019.1"/>
    </source>
</evidence>
<protein>
    <recommendedName>
        <fullName evidence="1">VWFA domain-containing protein</fullName>
    </recommendedName>
</protein>
<sequence>MTKKFPATLLGSTSKKEPDCETAMVDTVEAEDADALPIRLRLPAEEEQDASLRINPVLSRDSFVVSVDLLKQPRDGLVRSNCDIVLVIDVSGSMADAAPLPGAQDSTDAEDTGLSILDLTKHAARTILSTLKSKDRLGIVAYSTDARVVEKLTFMTPQAKVRTMKKIEGLYEETATNLWSGIRTGWSLFEESKPVNNVQGMFVLTDGMPNHMCPRQGYATKMQEMLAKTALNRVCLPTIHTFGFGYQMRSELMTTIAEVGNGNYAFIPDAGMIGTVFVHAVANLYCTFATCAVLELLCVNRSNSQPVAIRGPTSMSTNPAQNHVMIKLGNLQYGQSRDIWIESDQLPRDFELSAQLTYRLPNESEQVCHTSIGRRHQAEAPQEWTEYHRYRAQLCDFISSLFPYKKNGERTECKTQNLPKAVGVRLESLIKDVTSCQHKGPGVESLIAELVGEEPAGQISLALSSTEQENYWRKWGRHYLPSLMHAHQRQVCNTFKDPGPLLYGQKSPLFTQCRDELDSAFDNLPAPKASIPPAMVATYDHHGNRIMVPGQPRPTVHMSRWNSSSNPCFAGTCKVRMGDGQRVAVKSLKKGMMVWTPAGERQILAIVKTRGQGRGQSVCRVGDLLITPWHPIKFEGKWRFPVEVADVSLGFTGSVYSVVLTASVNPDAHAIEVGGHVCVTLGHGIVRGDEADVRSHAFFGNHSKVMKSLSRLAVDHKGHIRCVGLQRRSKDGLASGFLGPRVLKRGVRKVPAMESSRLDERVAVVTF</sequence>
<dbReference type="PANTHER" id="PTHR10579:SF156">
    <property type="entry name" value="VWFA DOMAIN-CONTAINING PROTEIN"/>
    <property type="match status" value="1"/>
</dbReference>
<name>A0A438MTL3_EXOME</name>
<dbReference type="Gene3D" id="3.40.50.410">
    <property type="entry name" value="von Willebrand factor, type A domain"/>
    <property type="match status" value="1"/>
</dbReference>
<comment type="caution">
    <text evidence="2">The sequence shown here is derived from an EMBL/GenBank/DDBJ whole genome shotgun (WGS) entry which is preliminary data.</text>
</comment>
<dbReference type="EMBL" id="NAJM01000053">
    <property type="protein sequence ID" value="RVX67019.1"/>
    <property type="molecule type" value="Genomic_DNA"/>
</dbReference>
<dbReference type="AlphaFoldDB" id="A0A438MTL3"/>
<organism evidence="2 3">
    <name type="scientific">Exophiala mesophila</name>
    <name type="common">Black yeast-like fungus</name>
    <dbReference type="NCBI Taxonomy" id="212818"/>
    <lineage>
        <taxon>Eukaryota</taxon>
        <taxon>Fungi</taxon>
        <taxon>Dikarya</taxon>
        <taxon>Ascomycota</taxon>
        <taxon>Pezizomycotina</taxon>
        <taxon>Eurotiomycetes</taxon>
        <taxon>Chaetothyriomycetidae</taxon>
        <taxon>Chaetothyriales</taxon>
        <taxon>Herpotrichiellaceae</taxon>
        <taxon>Exophiala</taxon>
    </lineage>
</organism>
<dbReference type="Pfam" id="PF14623">
    <property type="entry name" value="Vint"/>
    <property type="match status" value="1"/>
</dbReference>
<dbReference type="Pfam" id="PF14624">
    <property type="entry name" value="Vwaint"/>
    <property type="match status" value="1"/>
</dbReference>
<gene>
    <name evidence="2" type="ORF">B0A52_09233</name>
</gene>
<dbReference type="InterPro" id="IPR032838">
    <property type="entry name" value="Vwaint_dom"/>
</dbReference>
<dbReference type="VEuPathDB" id="FungiDB:PV10_03130"/>
<dbReference type="InterPro" id="IPR039510">
    <property type="entry name" value="Vint_dom"/>
</dbReference>
<dbReference type="InterPro" id="IPR051266">
    <property type="entry name" value="CLCR"/>
</dbReference>